<evidence type="ECO:0000313" key="1">
    <source>
        <dbReference type="EMBL" id="ETO77399.1"/>
    </source>
</evidence>
<protein>
    <submittedName>
        <fullName evidence="1">Uncharacterized protein</fullName>
    </submittedName>
</protein>
<organism evidence="1 2">
    <name type="scientific">Phytophthora nicotianae P1976</name>
    <dbReference type="NCBI Taxonomy" id="1317066"/>
    <lineage>
        <taxon>Eukaryota</taxon>
        <taxon>Sar</taxon>
        <taxon>Stramenopiles</taxon>
        <taxon>Oomycota</taxon>
        <taxon>Peronosporomycetes</taxon>
        <taxon>Peronosporales</taxon>
        <taxon>Peronosporaceae</taxon>
        <taxon>Phytophthora</taxon>
    </lineage>
</organism>
<name>A0A081AET8_PHYNI</name>
<dbReference type="Proteomes" id="UP000028582">
    <property type="component" value="Unassembled WGS sequence"/>
</dbReference>
<evidence type="ECO:0000313" key="2">
    <source>
        <dbReference type="Proteomes" id="UP000028582"/>
    </source>
</evidence>
<accession>A0A081AET8</accession>
<comment type="caution">
    <text evidence="1">The sequence shown here is derived from an EMBL/GenBank/DDBJ whole genome shotgun (WGS) entry which is preliminary data.</text>
</comment>
<sequence length="69" mass="7802">MKHLLPEILPVTHTSTSAETYRMSSQHVTPQHLPPGFESLSSFIKLPSIHPPQVFSEELMEFAEELPSM</sequence>
<dbReference type="AlphaFoldDB" id="A0A081AET8"/>
<gene>
    <name evidence="1" type="ORF">F444_07398</name>
</gene>
<proteinExistence type="predicted"/>
<reference evidence="1 2" key="1">
    <citation type="submission" date="2013-11" db="EMBL/GenBank/DDBJ databases">
        <title>The Genome Sequence of Phytophthora parasitica P1976.</title>
        <authorList>
            <consortium name="The Broad Institute Genomics Platform"/>
            <person name="Russ C."/>
            <person name="Tyler B."/>
            <person name="Panabieres F."/>
            <person name="Shan W."/>
            <person name="Tripathy S."/>
            <person name="Grunwald N."/>
            <person name="Machado M."/>
            <person name="Johnson C.S."/>
            <person name="Walker B."/>
            <person name="Young S."/>
            <person name="Zeng Q."/>
            <person name="Gargeya S."/>
            <person name="Fitzgerald M."/>
            <person name="Haas B."/>
            <person name="Abouelleil A."/>
            <person name="Allen A.W."/>
            <person name="Alvarado L."/>
            <person name="Arachchi H.M."/>
            <person name="Berlin A.M."/>
            <person name="Chapman S.B."/>
            <person name="Gainer-Dewar J."/>
            <person name="Goldberg J."/>
            <person name="Griggs A."/>
            <person name="Gujja S."/>
            <person name="Hansen M."/>
            <person name="Howarth C."/>
            <person name="Imamovic A."/>
            <person name="Ireland A."/>
            <person name="Larimer J."/>
            <person name="McCowan C."/>
            <person name="Murphy C."/>
            <person name="Pearson M."/>
            <person name="Poon T.W."/>
            <person name="Priest M."/>
            <person name="Roberts A."/>
            <person name="Saif S."/>
            <person name="Shea T."/>
            <person name="Sisk P."/>
            <person name="Sykes S."/>
            <person name="Wortman J."/>
            <person name="Nusbaum C."/>
            <person name="Birren B."/>
        </authorList>
    </citation>
    <scope>NUCLEOTIDE SEQUENCE [LARGE SCALE GENOMIC DNA]</scope>
    <source>
        <strain evidence="1 2">P1976</strain>
    </source>
</reference>
<dbReference type="EMBL" id="ANJA01001379">
    <property type="protein sequence ID" value="ETO77399.1"/>
    <property type="molecule type" value="Genomic_DNA"/>
</dbReference>